<keyword evidence="2" id="KW-0560">Oxidoreductase</keyword>
<evidence type="ECO:0000313" key="5">
    <source>
        <dbReference type="EMBL" id="MBC5722134.1"/>
    </source>
</evidence>
<dbReference type="GO" id="GO:0004739">
    <property type="term" value="F:pyruvate dehydrogenase (acetyl-transferring) activity"/>
    <property type="evidence" value="ECO:0007669"/>
    <property type="project" value="TreeGrafter"/>
</dbReference>
<dbReference type="InterPro" id="IPR029061">
    <property type="entry name" value="THDP-binding"/>
</dbReference>
<dbReference type="Pfam" id="PF00676">
    <property type="entry name" value="E1_dh"/>
    <property type="match status" value="1"/>
</dbReference>
<dbReference type="CDD" id="cd02000">
    <property type="entry name" value="TPP_E1_PDC_ADC_BCADC"/>
    <property type="match status" value="1"/>
</dbReference>
<dbReference type="PANTHER" id="PTHR11516">
    <property type="entry name" value="PYRUVATE DEHYDROGENASE E1 COMPONENT, ALPHA SUBUNIT BACTERIAL AND ORGANELLAR"/>
    <property type="match status" value="1"/>
</dbReference>
<name>A0A8J6J174_9FIRM</name>
<evidence type="ECO:0000256" key="2">
    <source>
        <dbReference type="ARBA" id="ARBA00023002"/>
    </source>
</evidence>
<sequence>MIMSDFPSKEKALGMYKKMYEIRKYEESIYYLFLEGIMPGTIHQSTGEEASAVGMLYDLSHEDWMASTHRPAGHDIAKGISVKAMMCEMFGKAEGCCGGKGGAMHTGDISVGAMVANAIVGGNLPIAAGVALAFKMQKKNNVVVCFFGDGASNEGSYHETMNVAGLWKLPVIFVCENNLYSATTSISLTCLQENVAADRAAIYGIPSEVVDGNDVLAVNEAATRAIARARAGEGPTILELKTYRHGGHSRNDACGYRPKEEEAEWFAKDPVVLFRKKILEHGVITEEELQKEEAAIEQEIEDAVEYAKQAPFPANEDALINVFKEDDE</sequence>
<dbReference type="EMBL" id="JACOPO010000002">
    <property type="protein sequence ID" value="MBC5722134.1"/>
    <property type="molecule type" value="Genomic_DNA"/>
</dbReference>
<organism evidence="5 6">
    <name type="scientific">Flintibacter hominis</name>
    <dbReference type="NCBI Taxonomy" id="2763048"/>
    <lineage>
        <taxon>Bacteria</taxon>
        <taxon>Bacillati</taxon>
        <taxon>Bacillota</taxon>
        <taxon>Clostridia</taxon>
        <taxon>Eubacteriales</taxon>
        <taxon>Flintibacter</taxon>
    </lineage>
</organism>
<accession>A0A8J6J174</accession>
<protein>
    <submittedName>
        <fullName evidence="5">Thiamine pyrophosphate-dependent dehydrogenase E1 component subunit alpha</fullName>
    </submittedName>
</protein>
<keyword evidence="3" id="KW-0786">Thiamine pyrophosphate</keyword>
<dbReference type="GO" id="GO:0006086">
    <property type="term" value="P:pyruvate decarboxylation to acetyl-CoA"/>
    <property type="evidence" value="ECO:0007669"/>
    <property type="project" value="TreeGrafter"/>
</dbReference>
<dbReference type="SUPFAM" id="SSF52518">
    <property type="entry name" value="Thiamin diphosphate-binding fold (THDP-binding)"/>
    <property type="match status" value="1"/>
</dbReference>
<comment type="cofactor">
    <cofactor evidence="1">
        <name>thiamine diphosphate</name>
        <dbReference type="ChEBI" id="CHEBI:58937"/>
    </cofactor>
</comment>
<evidence type="ECO:0000313" key="6">
    <source>
        <dbReference type="Proteomes" id="UP000628736"/>
    </source>
</evidence>
<gene>
    <name evidence="5" type="ORF">H8S11_04800</name>
</gene>
<dbReference type="Proteomes" id="UP000628736">
    <property type="component" value="Unassembled WGS sequence"/>
</dbReference>
<reference evidence="5" key="1">
    <citation type="submission" date="2020-08" db="EMBL/GenBank/DDBJ databases">
        <title>Genome public.</title>
        <authorList>
            <person name="Liu C."/>
            <person name="Sun Q."/>
        </authorList>
    </citation>
    <scope>NUCLEOTIDE SEQUENCE</scope>
    <source>
        <strain evidence="5">NSJ-23</strain>
    </source>
</reference>
<dbReference type="PANTHER" id="PTHR11516:SF60">
    <property type="entry name" value="PYRUVATE DEHYDROGENASE E1 COMPONENT SUBUNIT ALPHA"/>
    <property type="match status" value="1"/>
</dbReference>
<dbReference type="InterPro" id="IPR001017">
    <property type="entry name" value="DH_E1"/>
</dbReference>
<proteinExistence type="predicted"/>
<dbReference type="Gene3D" id="3.40.50.970">
    <property type="match status" value="1"/>
</dbReference>
<keyword evidence="6" id="KW-1185">Reference proteome</keyword>
<feature type="domain" description="Dehydrogenase E1 component" evidence="4">
    <location>
        <begin position="18"/>
        <end position="314"/>
    </location>
</feature>
<dbReference type="AlphaFoldDB" id="A0A8J6J174"/>
<evidence type="ECO:0000259" key="4">
    <source>
        <dbReference type="Pfam" id="PF00676"/>
    </source>
</evidence>
<dbReference type="InterPro" id="IPR050642">
    <property type="entry name" value="PDH_E1_Alpha_Subunit"/>
</dbReference>
<evidence type="ECO:0000256" key="1">
    <source>
        <dbReference type="ARBA" id="ARBA00001964"/>
    </source>
</evidence>
<comment type="caution">
    <text evidence="5">The sequence shown here is derived from an EMBL/GenBank/DDBJ whole genome shotgun (WGS) entry which is preliminary data.</text>
</comment>
<evidence type="ECO:0000256" key="3">
    <source>
        <dbReference type="ARBA" id="ARBA00023052"/>
    </source>
</evidence>